<comment type="similarity">
    <text evidence="5">Belongs to the anthrone oxygenase family.</text>
</comment>
<evidence type="ECO:0000256" key="2">
    <source>
        <dbReference type="ARBA" id="ARBA00022692"/>
    </source>
</evidence>
<name>A0A8H7MYH2_BIOOC</name>
<evidence type="ECO:0000313" key="7">
    <source>
        <dbReference type="EMBL" id="KAF9743911.1"/>
    </source>
</evidence>
<feature type="transmembrane region" description="Helical" evidence="6">
    <location>
        <begin position="58"/>
        <end position="78"/>
    </location>
</feature>
<keyword evidence="3 6" id="KW-1133">Transmembrane helix</keyword>
<comment type="caution">
    <text evidence="7">The sequence shown here is derived from an EMBL/GenBank/DDBJ whole genome shotgun (WGS) entry which is preliminary data.</text>
</comment>
<organism evidence="7 8">
    <name type="scientific">Bionectria ochroleuca</name>
    <name type="common">Gliocladium roseum</name>
    <dbReference type="NCBI Taxonomy" id="29856"/>
    <lineage>
        <taxon>Eukaryota</taxon>
        <taxon>Fungi</taxon>
        <taxon>Dikarya</taxon>
        <taxon>Ascomycota</taxon>
        <taxon>Pezizomycotina</taxon>
        <taxon>Sordariomycetes</taxon>
        <taxon>Hypocreomycetidae</taxon>
        <taxon>Hypocreales</taxon>
        <taxon>Bionectriaceae</taxon>
        <taxon>Clonostachys</taxon>
    </lineage>
</organism>
<evidence type="ECO:0000256" key="6">
    <source>
        <dbReference type="SAM" id="Phobius"/>
    </source>
</evidence>
<evidence type="ECO:0000256" key="1">
    <source>
        <dbReference type="ARBA" id="ARBA00004141"/>
    </source>
</evidence>
<proteinExistence type="inferred from homology"/>
<accession>A0A8H7MYH2</accession>
<dbReference type="PANTHER" id="PTHR35042">
    <property type="entry name" value="ANTHRONE OXYGENASE ENCC"/>
    <property type="match status" value="1"/>
</dbReference>
<dbReference type="InterPro" id="IPR013901">
    <property type="entry name" value="Anthrone_oxy"/>
</dbReference>
<keyword evidence="4 6" id="KW-0472">Membrane</keyword>
<evidence type="ECO:0000256" key="4">
    <source>
        <dbReference type="ARBA" id="ARBA00023136"/>
    </source>
</evidence>
<evidence type="ECO:0000256" key="5">
    <source>
        <dbReference type="ARBA" id="ARBA00034313"/>
    </source>
</evidence>
<dbReference type="GO" id="GO:0016020">
    <property type="term" value="C:membrane"/>
    <property type="evidence" value="ECO:0007669"/>
    <property type="project" value="UniProtKB-SubCell"/>
</dbReference>
<dbReference type="EMBL" id="JADCTT010000016">
    <property type="protein sequence ID" value="KAF9743911.1"/>
    <property type="molecule type" value="Genomic_DNA"/>
</dbReference>
<feature type="transmembrane region" description="Helical" evidence="6">
    <location>
        <begin position="12"/>
        <end position="38"/>
    </location>
</feature>
<reference evidence="7" key="1">
    <citation type="submission" date="2020-10" db="EMBL/GenBank/DDBJ databases">
        <title>High-Quality Genome Resource of Clonostachys rosea strain S41 by Oxford Nanopore Long-Read Sequencing.</title>
        <authorList>
            <person name="Wang H."/>
        </authorList>
    </citation>
    <scope>NUCLEOTIDE SEQUENCE</scope>
    <source>
        <strain evidence="7">S41</strain>
    </source>
</reference>
<evidence type="ECO:0000256" key="3">
    <source>
        <dbReference type="ARBA" id="ARBA00022989"/>
    </source>
</evidence>
<feature type="transmembrane region" description="Helical" evidence="6">
    <location>
        <begin position="84"/>
        <end position="106"/>
    </location>
</feature>
<dbReference type="AlphaFoldDB" id="A0A8H7MYH2"/>
<protein>
    <recommendedName>
        <fullName evidence="9">DUF1772 domain-containing protein</fullName>
    </recommendedName>
</protein>
<dbReference type="Proteomes" id="UP000616885">
    <property type="component" value="Unassembled WGS sequence"/>
</dbReference>
<evidence type="ECO:0008006" key="9">
    <source>
        <dbReference type="Google" id="ProtNLM"/>
    </source>
</evidence>
<comment type="subcellular location">
    <subcellularLocation>
        <location evidence="1">Membrane</location>
        <topology evidence="1">Multi-pass membrane protein</topology>
    </subcellularLocation>
</comment>
<evidence type="ECO:0000313" key="8">
    <source>
        <dbReference type="Proteomes" id="UP000616885"/>
    </source>
</evidence>
<dbReference type="Pfam" id="PF08592">
    <property type="entry name" value="Anthrone_oxy"/>
    <property type="match status" value="1"/>
</dbReference>
<gene>
    <name evidence="7" type="ORF">IM811_006251</name>
</gene>
<dbReference type="PANTHER" id="PTHR35042:SF1">
    <property type="entry name" value="DUF1772-DOMAIN-CONTAINING PROTEIN"/>
    <property type="match status" value="1"/>
</dbReference>
<keyword evidence="2 6" id="KW-0812">Transmembrane</keyword>
<sequence>MAEALGKLPLALAATNVLAIATASTNASLTLFLIPRFLELPPPLNVRRWHSMFEVTKWWVAGPMVTSGLSYLCLAYRLRSNPDVLALLVAAGSLCLSVVPFTYVMVLPTIDKLRGKLKVFENASDLSQVDETGEKAHSLIGAWGKWNMGRAIPVMVAGLIGMYVAELSP</sequence>